<dbReference type="Pfam" id="PF12833">
    <property type="entry name" value="HTH_18"/>
    <property type="match status" value="1"/>
</dbReference>
<organism evidence="5 6">
    <name type="scientific">Nocardiopsis terrae</name>
    <dbReference type="NCBI Taxonomy" id="372655"/>
    <lineage>
        <taxon>Bacteria</taxon>
        <taxon>Bacillati</taxon>
        <taxon>Actinomycetota</taxon>
        <taxon>Actinomycetes</taxon>
        <taxon>Streptosporangiales</taxon>
        <taxon>Nocardiopsidaceae</taxon>
        <taxon>Nocardiopsis</taxon>
    </lineage>
</organism>
<sequence>MLDRLNEALGRVEENPGEPVDVAAMARAALTSEHHFRRMFSVLAGMPISEYVRRRRLTLAGAEVIEGRDTLLDIAVRYGYGSAEAFGRAFRAVHGISPGQARRSGAALSSQSRLTFHLTVEGSTAMRYRIVEKEAFRLIGPGTRVPLVHEGVNQPVVEFVRGLGRDVHERVGELSDQEPHGGLSVTVTHDPDQREGSDVDFYVAAASSAPEVPEGMEALEVPAGTWVAFQFERVTSPESIQRIWVYAHSEWFPANPAYRARQGPQMVRVEYEGPDGNLATGEVWMPVERTVV</sequence>
<dbReference type="SMART" id="SM00342">
    <property type="entry name" value="HTH_ARAC"/>
    <property type="match status" value="1"/>
</dbReference>
<proteinExistence type="predicted"/>
<keyword evidence="6" id="KW-1185">Reference proteome</keyword>
<accession>A0ABR9HHA9</accession>
<dbReference type="PANTHER" id="PTHR47504">
    <property type="entry name" value="RIGHT ORIGIN-BINDING PROTEIN"/>
    <property type="match status" value="1"/>
</dbReference>
<dbReference type="PANTHER" id="PTHR47504:SF5">
    <property type="entry name" value="RIGHT ORIGIN-BINDING PROTEIN"/>
    <property type="match status" value="1"/>
</dbReference>
<evidence type="ECO:0000256" key="2">
    <source>
        <dbReference type="ARBA" id="ARBA00023125"/>
    </source>
</evidence>
<dbReference type="InterPro" id="IPR011256">
    <property type="entry name" value="Reg_factor_effector_dom_sf"/>
</dbReference>
<evidence type="ECO:0000313" key="6">
    <source>
        <dbReference type="Proteomes" id="UP000598217"/>
    </source>
</evidence>
<evidence type="ECO:0000256" key="3">
    <source>
        <dbReference type="ARBA" id="ARBA00023163"/>
    </source>
</evidence>
<reference evidence="5 6" key="1">
    <citation type="submission" date="2020-10" db="EMBL/GenBank/DDBJ databases">
        <title>Sequencing the genomes of 1000 actinobacteria strains.</title>
        <authorList>
            <person name="Klenk H.-P."/>
        </authorList>
    </citation>
    <scope>NUCLEOTIDE SEQUENCE [LARGE SCALE GENOMIC DNA]</scope>
    <source>
        <strain evidence="5 6">DSM 45157</strain>
    </source>
</reference>
<gene>
    <name evidence="5" type="ORF">H4W79_002630</name>
</gene>
<dbReference type="InterPro" id="IPR009057">
    <property type="entry name" value="Homeodomain-like_sf"/>
</dbReference>
<dbReference type="SUPFAM" id="SSF55136">
    <property type="entry name" value="Probable bacterial effector-binding domain"/>
    <property type="match status" value="1"/>
</dbReference>
<evidence type="ECO:0000256" key="1">
    <source>
        <dbReference type="ARBA" id="ARBA00023015"/>
    </source>
</evidence>
<dbReference type="RefSeq" id="WP_191269785.1">
    <property type="nucleotide sequence ID" value="NZ_BMXJ01000003.1"/>
</dbReference>
<dbReference type="EMBL" id="JADBDY010000001">
    <property type="protein sequence ID" value="MBE1458416.1"/>
    <property type="molecule type" value="Genomic_DNA"/>
</dbReference>
<dbReference type="Pfam" id="PF06445">
    <property type="entry name" value="GyrI-like"/>
    <property type="match status" value="1"/>
</dbReference>
<dbReference type="SUPFAM" id="SSF46689">
    <property type="entry name" value="Homeodomain-like"/>
    <property type="match status" value="2"/>
</dbReference>
<dbReference type="SMART" id="SM00871">
    <property type="entry name" value="AraC_E_bind"/>
    <property type="match status" value="1"/>
</dbReference>
<protein>
    <submittedName>
        <fullName evidence="5">AraC family transcriptional regulator</fullName>
    </submittedName>
</protein>
<dbReference type="InterPro" id="IPR050959">
    <property type="entry name" value="MarA-like"/>
</dbReference>
<dbReference type="InterPro" id="IPR029442">
    <property type="entry name" value="GyrI-like"/>
</dbReference>
<evidence type="ECO:0000313" key="5">
    <source>
        <dbReference type="EMBL" id="MBE1458416.1"/>
    </source>
</evidence>
<dbReference type="InterPro" id="IPR018060">
    <property type="entry name" value="HTH_AraC"/>
</dbReference>
<dbReference type="Proteomes" id="UP000598217">
    <property type="component" value="Unassembled WGS sequence"/>
</dbReference>
<dbReference type="Gene3D" id="3.20.80.10">
    <property type="entry name" value="Regulatory factor, effector binding domain"/>
    <property type="match status" value="1"/>
</dbReference>
<keyword evidence="3" id="KW-0804">Transcription</keyword>
<dbReference type="InterPro" id="IPR010499">
    <property type="entry name" value="AraC_E-bd"/>
</dbReference>
<keyword evidence="2" id="KW-0238">DNA-binding</keyword>
<keyword evidence="1" id="KW-0805">Transcription regulation</keyword>
<comment type="caution">
    <text evidence="5">The sequence shown here is derived from an EMBL/GenBank/DDBJ whole genome shotgun (WGS) entry which is preliminary data.</text>
</comment>
<evidence type="ECO:0000259" key="4">
    <source>
        <dbReference type="PROSITE" id="PS01124"/>
    </source>
</evidence>
<feature type="domain" description="HTH araC/xylS-type" evidence="4">
    <location>
        <begin position="6"/>
        <end position="104"/>
    </location>
</feature>
<dbReference type="PROSITE" id="PS01124">
    <property type="entry name" value="HTH_ARAC_FAMILY_2"/>
    <property type="match status" value="1"/>
</dbReference>
<name>A0ABR9HHA9_9ACTN</name>
<dbReference type="Gene3D" id="1.10.10.60">
    <property type="entry name" value="Homeodomain-like"/>
    <property type="match status" value="2"/>
</dbReference>